<dbReference type="InterPro" id="IPR003953">
    <property type="entry name" value="FAD-dep_OxRdtase_2_FAD-bd"/>
</dbReference>
<comment type="subcellular location">
    <subcellularLocation>
        <location evidence="12">Cytoplasm</location>
    </subcellularLocation>
</comment>
<evidence type="ECO:0000256" key="4">
    <source>
        <dbReference type="ARBA" id="ARBA00012173"/>
    </source>
</evidence>
<dbReference type="Proteomes" id="UP000276770">
    <property type="component" value="Unassembled WGS sequence"/>
</dbReference>
<evidence type="ECO:0000256" key="8">
    <source>
        <dbReference type="ARBA" id="ARBA00022827"/>
    </source>
</evidence>
<accession>A0A3L7K4R2</accession>
<evidence type="ECO:0000313" key="16">
    <source>
        <dbReference type="Proteomes" id="UP000276770"/>
    </source>
</evidence>
<dbReference type="GO" id="GO:0005737">
    <property type="term" value="C:cytoplasm"/>
    <property type="evidence" value="ECO:0007669"/>
    <property type="project" value="UniProtKB-SubCell"/>
</dbReference>
<comment type="similarity">
    <text evidence="3 12">Belongs to the FAD-dependent oxidoreductase 2 family. NadB subfamily.</text>
</comment>
<evidence type="ECO:0000256" key="7">
    <source>
        <dbReference type="ARBA" id="ARBA00022642"/>
    </source>
</evidence>
<reference evidence="15 16" key="1">
    <citation type="submission" date="2018-10" db="EMBL/GenBank/DDBJ databases">
        <title>Falsibacillus sp. genome draft.</title>
        <authorList>
            <person name="Shi S."/>
        </authorList>
    </citation>
    <scope>NUCLEOTIDE SEQUENCE [LARGE SCALE GENOMIC DNA]</scope>
    <source>
        <strain evidence="15 16">GY 10110</strain>
    </source>
</reference>
<dbReference type="Gene3D" id="3.50.50.60">
    <property type="entry name" value="FAD/NAD(P)-binding domain"/>
    <property type="match status" value="1"/>
</dbReference>
<evidence type="ECO:0000259" key="13">
    <source>
        <dbReference type="Pfam" id="PF00890"/>
    </source>
</evidence>
<dbReference type="SUPFAM" id="SSF51905">
    <property type="entry name" value="FAD/NAD(P)-binding domain"/>
    <property type="match status" value="1"/>
</dbReference>
<dbReference type="NCBIfam" id="TIGR00551">
    <property type="entry name" value="nadB"/>
    <property type="match status" value="1"/>
</dbReference>
<dbReference type="Pfam" id="PF02910">
    <property type="entry name" value="Succ_DH_flav_C"/>
    <property type="match status" value="1"/>
</dbReference>
<comment type="pathway">
    <text evidence="2 12">Cofactor biosynthesis; NAD(+) biosynthesis; iminoaspartate from L-aspartate (oxidase route): step 1/1.</text>
</comment>
<dbReference type="GO" id="GO:0008734">
    <property type="term" value="F:L-aspartate oxidase activity"/>
    <property type="evidence" value="ECO:0007669"/>
    <property type="project" value="UniProtKB-UniRule"/>
</dbReference>
<evidence type="ECO:0000256" key="1">
    <source>
        <dbReference type="ARBA" id="ARBA00001974"/>
    </source>
</evidence>
<sequence>MKQADIIIVGSGIAAMQLARTLHSDYHVIIITKSVKQNSNSYMAQGGIAAAVSKEDHFILHYEDTLKAGRRHQNLDEVLRLVKEAPDIIQTLKEAGINFDHNSRGDVSLGMEGAHSRKRIVHCGGDATGKNIMDGLFSNLPENIQIIENEMAIELLINEDGVCYGIKSKNTKTQAVSAFQAQHTILASGGIGGLYSFSSNHSTVKGDGLALAYLAGAKLRNLEFVQFHPTLLYVNGKTKGLISEAVRGEGAVLRTSDGSLLMEGVHPLKDLAPRHIVAQKIYESRQNGKEVYLDIRMIANFAVRFPTITAICEKEKISIIDGKIPVAPGCHFMMGGIAADSFGRTSVPNLYAIGETAETGVHGANRLASNSLLEGLVFGKRLGMFLNGIPRQRHSNKQNVKLPFVPKPLPTIEQVQQRMMEGAGIWRSEKGLKELSSWIHSFGIDLDRTGNIEQLDTGEIEIIYMLIAAKLIVQSALLRKESRGGHYRLDFPNESKYWENQFIVHENQGVSVRGEKNEYSQIKEYA</sequence>
<dbReference type="Gene3D" id="1.20.58.100">
    <property type="entry name" value="Fumarate reductase/succinate dehydrogenase flavoprotein-like, C-terminal domain"/>
    <property type="match status" value="1"/>
</dbReference>
<evidence type="ECO:0000313" key="15">
    <source>
        <dbReference type="EMBL" id="RLQ98076.1"/>
    </source>
</evidence>
<evidence type="ECO:0000256" key="12">
    <source>
        <dbReference type="RuleBase" id="RU362049"/>
    </source>
</evidence>
<feature type="domain" description="FAD-dependent oxidoreductase 2 FAD-binding" evidence="13">
    <location>
        <begin position="5"/>
        <end position="372"/>
    </location>
</feature>
<dbReference type="SUPFAM" id="SSF56425">
    <property type="entry name" value="Succinate dehydrogenase/fumarate reductase flavoprotein, catalytic domain"/>
    <property type="match status" value="1"/>
</dbReference>
<dbReference type="Pfam" id="PF00890">
    <property type="entry name" value="FAD_binding_2"/>
    <property type="match status" value="1"/>
</dbReference>
<evidence type="ECO:0000256" key="6">
    <source>
        <dbReference type="ARBA" id="ARBA00022630"/>
    </source>
</evidence>
<dbReference type="OrthoDB" id="9806724at2"/>
<evidence type="ECO:0000256" key="11">
    <source>
        <dbReference type="NCBIfam" id="TIGR00551"/>
    </source>
</evidence>
<dbReference type="InterPro" id="IPR037099">
    <property type="entry name" value="Fum_R/Succ_DH_flav-like_C_sf"/>
</dbReference>
<dbReference type="Gene3D" id="3.90.700.10">
    <property type="entry name" value="Succinate dehydrogenase/fumarate reductase flavoprotein, catalytic domain"/>
    <property type="match status" value="1"/>
</dbReference>
<comment type="catalytic activity">
    <reaction evidence="10">
        <text>L-aspartate + O2 = iminosuccinate + H2O2</text>
        <dbReference type="Rhea" id="RHEA:25876"/>
        <dbReference type="ChEBI" id="CHEBI:15379"/>
        <dbReference type="ChEBI" id="CHEBI:16240"/>
        <dbReference type="ChEBI" id="CHEBI:29991"/>
        <dbReference type="ChEBI" id="CHEBI:77875"/>
        <dbReference type="EC" id="1.4.3.16"/>
    </reaction>
    <physiologicalReaction direction="left-to-right" evidence="10">
        <dbReference type="Rhea" id="RHEA:25877"/>
    </physiologicalReaction>
</comment>
<evidence type="ECO:0000256" key="2">
    <source>
        <dbReference type="ARBA" id="ARBA00004950"/>
    </source>
</evidence>
<dbReference type="PANTHER" id="PTHR42716:SF2">
    <property type="entry name" value="L-ASPARTATE OXIDASE, CHLOROPLASTIC"/>
    <property type="match status" value="1"/>
</dbReference>
<name>A0A3L7K4R2_9BACI</name>
<dbReference type="UniPathway" id="UPA00253">
    <property type="reaction ID" value="UER00326"/>
</dbReference>
<keyword evidence="16" id="KW-1185">Reference proteome</keyword>
<dbReference type="InterPro" id="IPR015939">
    <property type="entry name" value="Fum_Rdtase/Succ_DH_flav-like_C"/>
</dbReference>
<evidence type="ECO:0000256" key="9">
    <source>
        <dbReference type="ARBA" id="ARBA00023002"/>
    </source>
</evidence>
<comment type="function">
    <text evidence="12">Catalyzes the oxidation of L-aspartate to iminoaspartate.</text>
</comment>
<dbReference type="EMBL" id="RCVZ01000001">
    <property type="protein sequence ID" value="RLQ98076.1"/>
    <property type="molecule type" value="Genomic_DNA"/>
</dbReference>
<evidence type="ECO:0000259" key="14">
    <source>
        <dbReference type="Pfam" id="PF02910"/>
    </source>
</evidence>
<keyword evidence="7 12" id="KW-0662">Pyridine nucleotide biosynthesis</keyword>
<feature type="domain" description="Fumarate reductase/succinate dehydrogenase flavoprotein-like C-terminal" evidence="14">
    <location>
        <begin position="414"/>
        <end position="504"/>
    </location>
</feature>
<dbReference type="EC" id="1.4.3.16" evidence="4 11"/>
<dbReference type="AlphaFoldDB" id="A0A3L7K4R2"/>
<keyword evidence="8 12" id="KW-0274">FAD</keyword>
<proteinExistence type="inferred from homology"/>
<dbReference type="NCBIfam" id="NF005978">
    <property type="entry name" value="PRK08071.1"/>
    <property type="match status" value="1"/>
</dbReference>
<dbReference type="InterPro" id="IPR027477">
    <property type="entry name" value="Succ_DH/fumarate_Rdtase_cat_sf"/>
</dbReference>
<dbReference type="RefSeq" id="WP_121678766.1">
    <property type="nucleotide sequence ID" value="NZ_RCVZ01000001.1"/>
</dbReference>
<dbReference type="GO" id="GO:0034628">
    <property type="term" value="P:'de novo' NAD+ biosynthetic process from L-aspartate"/>
    <property type="evidence" value="ECO:0007669"/>
    <property type="project" value="TreeGrafter"/>
</dbReference>
<dbReference type="InterPro" id="IPR005288">
    <property type="entry name" value="NadB"/>
</dbReference>
<comment type="cofactor">
    <cofactor evidence="1 12">
        <name>FAD</name>
        <dbReference type="ChEBI" id="CHEBI:57692"/>
    </cofactor>
</comment>
<dbReference type="PANTHER" id="PTHR42716">
    <property type="entry name" value="L-ASPARTATE OXIDASE"/>
    <property type="match status" value="1"/>
</dbReference>
<evidence type="ECO:0000256" key="5">
    <source>
        <dbReference type="ARBA" id="ARBA00021901"/>
    </source>
</evidence>
<keyword evidence="9 12" id="KW-0560">Oxidoreductase</keyword>
<dbReference type="InterPro" id="IPR036188">
    <property type="entry name" value="FAD/NAD-bd_sf"/>
</dbReference>
<gene>
    <name evidence="15" type="primary">nadB</name>
    <name evidence="15" type="ORF">D9X91_01415</name>
</gene>
<dbReference type="SUPFAM" id="SSF46977">
    <property type="entry name" value="Succinate dehydrogenase/fumarate reductase flavoprotein C-terminal domain"/>
    <property type="match status" value="1"/>
</dbReference>
<evidence type="ECO:0000256" key="10">
    <source>
        <dbReference type="ARBA" id="ARBA00048305"/>
    </source>
</evidence>
<protein>
    <recommendedName>
        <fullName evidence="5 11">L-aspartate oxidase</fullName>
        <ecNumber evidence="4 11">1.4.3.16</ecNumber>
    </recommendedName>
</protein>
<keyword evidence="6 12" id="KW-0285">Flavoprotein</keyword>
<comment type="caution">
    <text evidence="15">The sequence shown here is derived from an EMBL/GenBank/DDBJ whole genome shotgun (WGS) entry which is preliminary data.</text>
</comment>
<organism evidence="15 16">
    <name type="scientific">Falsibacillus albus</name>
    <dbReference type="NCBI Taxonomy" id="2478915"/>
    <lineage>
        <taxon>Bacteria</taxon>
        <taxon>Bacillati</taxon>
        <taxon>Bacillota</taxon>
        <taxon>Bacilli</taxon>
        <taxon>Bacillales</taxon>
        <taxon>Bacillaceae</taxon>
        <taxon>Falsibacillus</taxon>
    </lineage>
</organism>
<dbReference type="GO" id="GO:0033765">
    <property type="term" value="F:steroid dehydrogenase activity, acting on the CH-CH group of donors"/>
    <property type="evidence" value="ECO:0007669"/>
    <property type="project" value="UniProtKB-ARBA"/>
</dbReference>
<evidence type="ECO:0000256" key="3">
    <source>
        <dbReference type="ARBA" id="ARBA00008562"/>
    </source>
</evidence>